<dbReference type="Pfam" id="PF02254">
    <property type="entry name" value="TrkA_N"/>
    <property type="match status" value="1"/>
</dbReference>
<protein>
    <submittedName>
        <fullName evidence="3">Unannotated protein</fullName>
    </submittedName>
</protein>
<dbReference type="PANTHER" id="PTHR43833:SF11">
    <property type="entry name" value="VOLTAGE-GATED POTASSIUM CHANNEL KCH"/>
    <property type="match status" value="1"/>
</dbReference>
<dbReference type="AlphaFoldDB" id="A0A6J7IS97"/>
<keyword evidence="1" id="KW-1133">Transmembrane helix</keyword>
<organism evidence="3">
    <name type="scientific">freshwater metagenome</name>
    <dbReference type="NCBI Taxonomy" id="449393"/>
    <lineage>
        <taxon>unclassified sequences</taxon>
        <taxon>metagenomes</taxon>
        <taxon>ecological metagenomes</taxon>
    </lineage>
</organism>
<accession>A0A6J7IS97</accession>
<dbReference type="InterPro" id="IPR050721">
    <property type="entry name" value="Trk_Ktr_HKT_K-transport"/>
</dbReference>
<dbReference type="Gene3D" id="3.40.50.720">
    <property type="entry name" value="NAD(P)-binding Rossmann-like Domain"/>
    <property type="match status" value="1"/>
</dbReference>
<keyword evidence="1" id="KW-0812">Transmembrane</keyword>
<reference evidence="3" key="1">
    <citation type="submission" date="2020-05" db="EMBL/GenBank/DDBJ databases">
        <authorList>
            <person name="Chiriac C."/>
            <person name="Salcher M."/>
            <person name="Ghai R."/>
            <person name="Kavagutti S V."/>
        </authorList>
    </citation>
    <scope>NUCLEOTIDE SEQUENCE</scope>
</reference>
<evidence type="ECO:0000313" key="3">
    <source>
        <dbReference type="EMBL" id="CAB4933057.1"/>
    </source>
</evidence>
<dbReference type="SUPFAM" id="SSF51735">
    <property type="entry name" value="NAD(P)-binding Rossmann-fold domains"/>
    <property type="match status" value="1"/>
</dbReference>
<dbReference type="PROSITE" id="PS51201">
    <property type="entry name" value="RCK_N"/>
    <property type="match status" value="1"/>
</dbReference>
<feature type="domain" description="RCK N-terminal" evidence="2">
    <location>
        <begin position="178"/>
        <end position="297"/>
    </location>
</feature>
<keyword evidence="1" id="KW-0472">Membrane</keyword>
<name>A0A6J7IS97_9ZZZZ</name>
<dbReference type="PANTHER" id="PTHR43833">
    <property type="entry name" value="POTASSIUM CHANNEL PROTEIN 2-RELATED-RELATED"/>
    <property type="match status" value="1"/>
</dbReference>
<dbReference type="InterPro" id="IPR003148">
    <property type="entry name" value="RCK_N"/>
</dbReference>
<gene>
    <name evidence="3" type="ORF">UFOPK3610_02038</name>
</gene>
<proteinExistence type="predicted"/>
<dbReference type="InterPro" id="IPR036291">
    <property type="entry name" value="NAD(P)-bd_dom_sf"/>
</dbReference>
<feature type="transmembrane region" description="Helical" evidence="1">
    <location>
        <begin position="135"/>
        <end position="158"/>
    </location>
</feature>
<dbReference type="GO" id="GO:0006813">
    <property type="term" value="P:potassium ion transport"/>
    <property type="evidence" value="ECO:0007669"/>
    <property type="project" value="InterPro"/>
</dbReference>
<sequence length="348" mass="36632">MIPNCVVLSPSAIAVPTIVAEAIAPEHASVRRSTSSSIEEWVSIDKPVDGRARITTFETPSRIRARGWWGRLRGQLRPYDAGSAVLLGGALGLILVIIIDTLVGLRHESLLRALYDAARTTATISSPDLPNEPAYLIWGFVAALLVMGFTAAFAAGIVQHLLSGRRVSLIGRRVVPRAGHVVVVGMGQVGLRLAQEFRALGIAVVGIERDHQAPSLVIARDLSIPVLVGDAASRRMLRRAGLSRAIAVVAAGSEERDNIAVAISAIAVAPNVPVVIRAGADDAIDETRSLFHIGAVVDVNGLTAAFVVQAMLGDIPYAVILEGESLLTLDDTGMTLSSSPGSPMRCTC</sequence>
<dbReference type="EMBL" id="CAFBMR010000161">
    <property type="protein sequence ID" value="CAB4933057.1"/>
    <property type="molecule type" value="Genomic_DNA"/>
</dbReference>
<evidence type="ECO:0000256" key="1">
    <source>
        <dbReference type="SAM" id="Phobius"/>
    </source>
</evidence>
<feature type="transmembrane region" description="Helical" evidence="1">
    <location>
        <begin position="81"/>
        <end position="105"/>
    </location>
</feature>
<evidence type="ECO:0000259" key="2">
    <source>
        <dbReference type="PROSITE" id="PS51201"/>
    </source>
</evidence>